<gene>
    <name evidence="7" type="ORF">B0A50_04078</name>
</gene>
<dbReference type="InterPro" id="IPR002129">
    <property type="entry name" value="PyrdxlP-dep_de-COase"/>
</dbReference>
<dbReference type="PANTHER" id="PTHR11999:SF165">
    <property type="entry name" value="DECARBOXYLASE, PUTATIVE (AFU_ORTHOLOGUE AFUA_2G04980)-RELATED"/>
    <property type="match status" value="1"/>
</dbReference>
<comment type="caution">
    <text evidence="7">The sequence shown here is derived from an EMBL/GenBank/DDBJ whole genome shotgun (WGS) entry which is preliminary data.</text>
</comment>
<evidence type="ECO:0000256" key="3">
    <source>
        <dbReference type="ARBA" id="ARBA00022898"/>
    </source>
</evidence>
<reference evidence="7 8" key="1">
    <citation type="submission" date="2017-03" db="EMBL/GenBank/DDBJ databases">
        <title>Genomes of endolithic fungi from Antarctica.</title>
        <authorList>
            <person name="Coleine C."/>
            <person name="Masonjones S."/>
            <person name="Stajich J.E."/>
        </authorList>
    </citation>
    <scope>NUCLEOTIDE SEQUENCE [LARGE SCALE GENOMIC DNA]</scope>
    <source>
        <strain evidence="7 8">CCFEE 6315</strain>
    </source>
</reference>
<dbReference type="GO" id="GO:0005737">
    <property type="term" value="C:cytoplasm"/>
    <property type="evidence" value="ECO:0007669"/>
    <property type="project" value="TreeGrafter"/>
</dbReference>
<organism evidence="7 8">
    <name type="scientific">Salinomyces thailandicus</name>
    <dbReference type="NCBI Taxonomy" id="706561"/>
    <lineage>
        <taxon>Eukaryota</taxon>
        <taxon>Fungi</taxon>
        <taxon>Dikarya</taxon>
        <taxon>Ascomycota</taxon>
        <taxon>Pezizomycotina</taxon>
        <taxon>Dothideomycetes</taxon>
        <taxon>Dothideomycetidae</taxon>
        <taxon>Mycosphaerellales</taxon>
        <taxon>Teratosphaeriaceae</taxon>
        <taxon>Salinomyces</taxon>
    </lineage>
</organism>
<dbReference type="PANTHER" id="PTHR11999">
    <property type="entry name" value="GROUP II PYRIDOXAL-5-PHOSPHATE DECARBOXYLASE"/>
    <property type="match status" value="1"/>
</dbReference>
<dbReference type="EMBL" id="NAJL01000020">
    <property type="protein sequence ID" value="TKA28012.1"/>
    <property type="molecule type" value="Genomic_DNA"/>
</dbReference>
<evidence type="ECO:0000256" key="5">
    <source>
        <dbReference type="PIRSR" id="PIRSR602129-50"/>
    </source>
</evidence>
<feature type="modified residue" description="N6-(pyridoxal phosphate)lysine" evidence="5">
    <location>
        <position position="304"/>
    </location>
</feature>
<evidence type="ECO:0000256" key="1">
    <source>
        <dbReference type="ARBA" id="ARBA00001933"/>
    </source>
</evidence>
<dbReference type="Gene3D" id="3.40.640.10">
    <property type="entry name" value="Type I PLP-dependent aspartate aminotransferase-like (Major domain)"/>
    <property type="match status" value="1"/>
</dbReference>
<dbReference type="InterPro" id="IPR010977">
    <property type="entry name" value="Aromatic_deC"/>
</dbReference>
<dbReference type="Pfam" id="PF00282">
    <property type="entry name" value="Pyridoxal_deC"/>
    <property type="match status" value="1"/>
</dbReference>
<proteinExistence type="inferred from homology"/>
<evidence type="ECO:0000256" key="6">
    <source>
        <dbReference type="RuleBase" id="RU000382"/>
    </source>
</evidence>
<keyword evidence="3 5" id="KW-0663">Pyridoxal phosphate</keyword>
<dbReference type="Proteomes" id="UP000308549">
    <property type="component" value="Unassembled WGS sequence"/>
</dbReference>
<evidence type="ECO:0000256" key="2">
    <source>
        <dbReference type="ARBA" id="ARBA00009533"/>
    </source>
</evidence>
<sequence length="495" mass="53925">MNTAQRPESLKHVLPSLEDIERSRATLLDHLPASGIGESTATIHLQKDVLAGLNRASESPHYYGFVTGGATPIATLADNLVTKADNSPQVHLPNETLATEVEDRALRMVCELLDLPPDNWPHRTFTTGATASNVVGLACGRDYVVQHAAREKGNSVSVAEDGMHKAMRIAGLEDLQVLTTVPHSSLRNAASIVGLGRSAVIDVGLEGKKHCFDMRELEQRLRQPGVASIVAVSCAEVNTGFFATTGNDMKHLRESCDEYGAWLHVDAAFGLLARILPANEDFTHLRSGVAGLDLADSIAGDAHKLLNVPYDCGILLSRHLSLATQVFQNSNAVYLNTASSETTASVSRSIPSPLNIGIENSRRFRALPVYASLAAYGRTGYLDMLVRQIHLARAIALFVLESADYELLPAPLNHHVTDEERLANIYIIVIFRPKNEELNGRLVRAVNATRRIYISGTQWEGKPAARFAVANWQAEVEWDLEVVKGVLLEVARSTD</sequence>
<keyword evidence="4 6" id="KW-0456">Lyase</keyword>
<evidence type="ECO:0000256" key="4">
    <source>
        <dbReference type="ARBA" id="ARBA00023239"/>
    </source>
</evidence>
<dbReference type="GO" id="GO:0030170">
    <property type="term" value="F:pyridoxal phosphate binding"/>
    <property type="evidence" value="ECO:0007669"/>
    <property type="project" value="InterPro"/>
</dbReference>
<dbReference type="InterPro" id="IPR015421">
    <property type="entry name" value="PyrdxlP-dep_Trfase_major"/>
</dbReference>
<dbReference type="InterPro" id="IPR015422">
    <property type="entry name" value="PyrdxlP-dep_Trfase_small"/>
</dbReference>
<dbReference type="Gene3D" id="3.90.1150.10">
    <property type="entry name" value="Aspartate Aminotransferase, domain 1"/>
    <property type="match status" value="1"/>
</dbReference>
<dbReference type="InterPro" id="IPR015424">
    <property type="entry name" value="PyrdxlP-dep_Trfase"/>
</dbReference>
<dbReference type="AlphaFoldDB" id="A0A4U0U0N4"/>
<protein>
    <submittedName>
        <fullName evidence="7">Uncharacterized protein</fullName>
    </submittedName>
</protein>
<evidence type="ECO:0000313" key="7">
    <source>
        <dbReference type="EMBL" id="TKA28012.1"/>
    </source>
</evidence>
<comment type="similarity">
    <text evidence="2 6">Belongs to the group II decarboxylase family.</text>
</comment>
<evidence type="ECO:0000313" key="8">
    <source>
        <dbReference type="Proteomes" id="UP000308549"/>
    </source>
</evidence>
<name>A0A4U0U0N4_9PEZI</name>
<accession>A0A4U0U0N4</accession>
<comment type="cofactor">
    <cofactor evidence="1 5 6">
        <name>pyridoxal 5'-phosphate</name>
        <dbReference type="ChEBI" id="CHEBI:597326"/>
    </cofactor>
</comment>
<keyword evidence="8" id="KW-1185">Reference proteome</keyword>
<dbReference type="SUPFAM" id="SSF53383">
    <property type="entry name" value="PLP-dependent transferases"/>
    <property type="match status" value="1"/>
</dbReference>
<dbReference type="GO" id="GO:0016831">
    <property type="term" value="F:carboxy-lyase activity"/>
    <property type="evidence" value="ECO:0007669"/>
    <property type="project" value="TreeGrafter"/>
</dbReference>
<dbReference type="GO" id="GO:0019752">
    <property type="term" value="P:carboxylic acid metabolic process"/>
    <property type="evidence" value="ECO:0007669"/>
    <property type="project" value="InterPro"/>
</dbReference>
<dbReference type="OrthoDB" id="2161780at2759"/>